<dbReference type="SUPFAM" id="SSF52540">
    <property type="entry name" value="P-loop containing nucleoside triphosphate hydrolases"/>
    <property type="match status" value="2"/>
</dbReference>
<dbReference type="InterPro" id="IPR017907">
    <property type="entry name" value="Znf_RING_CS"/>
</dbReference>
<feature type="domain" description="Helicase C-terminal" evidence="13">
    <location>
        <begin position="870"/>
        <end position="1032"/>
    </location>
</feature>
<proteinExistence type="inferred from homology"/>
<evidence type="ECO:0000259" key="13">
    <source>
        <dbReference type="PROSITE" id="PS51194"/>
    </source>
</evidence>
<comment type="similarity">
    <text evidence="1">Belongs to the SNF2/RAD54 helicase family.</text>
</comment>
<evidence type="ECO:0000256" key="1">
    <source>
        <dbReference type="ARBA" id="ARBA00007025"/>
    </source>
</evidence>
<dbReference type="Pfam" id="PF00176">
    <property type="entry name" value="SNF2-rel_dom"/>
    <property type="match status" value="1"/>
</dbReference>
<dbReference type="SUPFAM" id="SSF57850">
    <property type="entry name" value="RING/U-box"/>
    <property type="match status" value="1"/>
</dbReference>
<evidence type="ECO:0000259" key="11">
    <source>
        <dbReference type="PROSITE" id="PS50089"/>
    </source>
</evidence>
<dbReference type="GO" id="GO:0005524">
    <property type="term" value="F:ATP binding"/>
    <property type="evidence" value="ECO:0007669"/>
    <property type="project" value="UniProtKB-KW"/>
</dbReference>
<feature type="region of interest" description="Disordered" evidence="10">
    <location>
        <begin position="118"/>
        <end position="156"/>
    </location>
</feature>
<dbReference type="InterPro" id="IPR000330">
    <property type="entry name" value="SNF2_N"/>
</dbReference>
<evidence type="ECO:0000313" key="14">
    <source>
        <dbReference type="EMBL" id="KAF7729901.1"/>
    </source>
</evidence>
<gene>
    <name evidence="14" type="ORF">EC973_003635</name>
</gene>
<dbReference type="GO" id="GO:0000724">
    <property type="term" value="P:double-strand break repair via homologous recombination"/>
    <property type="evidence" value="ECO:0007669"/>
    <property type="project" value="TreeGrafter"/>
</dbReference>
<dbReference type="InterPro" id="IPR014001">
    <property type="entry name" value="Helicase_ATP-bd"/>
</dbReference>
<dbReference type="SMART" id="SM00490">
    <property type="entry name" value="HELICc"/>
    <property type="match status" value="1"/>
</dbReference>
<keyword evidence="4 9" id="KW-0863">Zinc-finger</keyword>
<dbReference type="PROSITE" id="PS51194">
    <property type="entry name" value="HELICASE_CTER"/>
    <property type="match status" value="1"/>
</dbReference>
<dbReference type="CDD" id="cd18008">
    <property type="entry name" value="DEXDc_SHPRH-like"/>
    <property type="match status" value="1"/>
</dbReference>
<feature type="compositionally biased region" description="Basic and acidic residues" evidence="10">
    <location>
        <begin position="118"/>
        <end position="141"/>
    </location>
</feature>
<evidence type="ECO:0000256" key="7">
    <source>
        <dbReference type="ARBA" id="ARBA00022833"/>
    </source>
</evidence>
<dbReference type="InterPro" id="IPR001650">
    <property type="entry name" value="Helicase_C-like"/>
</dbReference>
<dbReference type="InterPro" id="IPR049730">
    <property type="entry name" value="SNF2/RAD54-like_C"/>
</dbReference>
<dbReference type="InterPro" id="IPR038718">
    <property type="entry name" value="SNF2-like_sf"/>
</dbReference>
<name>A0A8H7BXT9_9FUNG</name>
<dbReference type="Gene3D" id="3.30.40.10">
    <property type="entry name" value="Zinc/RING finger domain, C3HC4 (zinc finger)"/>
    <property type="match status" value="1"/>
</dbReference>
<evidence type="ECO:0000256" key="6">
    <source>
        <dbReference type="ARBA" id="ARBA00022806"/>
    </source>
</evidence>
<evidence type="ECO:0000256" key="4">
    <source>
        <dbReference type="ARBA" id="ARBA00022771"/>
    </source>
</evidence>
<dbReference type="Gene3D" id="3.40.50.300">
    <property type="entry name" value="P-loop containing nucleotide triphosphate hydrolases"/>
    <property type="match status" value="1"/>
</dbReference>
<dbReference type="PANTHER" id="PTHR45626:SF16">
    <property type="entry name" value="ATP-DEPENDENT HELICASE ULS1"/>
    <property type="match status" value="1"/>
</dbReference>
<keyword evidence="2" id="KW-0479">Metal-binding</keyword>
<evidence type="ECO:0000259" key="12">
    <source>
        <dbReference type="PROSITE" id="PS51192"/>
    </source>
</evidence>
<dbReference type="GO" id="GO:0008094">
    <property type="term" value="F:ATP-dependent activity, acting on DNA"/>
    <property type="evidence" value="ECO:0007669"/>
    <property type="project" value="TreeGrafter"/>
</dbReference>
<keyword evidence="8" id="KW-0067">ATP-binding</keyword>
<dbReference type="GO" id="GO:0005737">
    <property type="term" value="C:cytoplasm"/>
    <property type="evidence" value="ECO:0007669"/>
    <property type="project" value="TreeGrafter"/>
</dbReference>
<evidence type="ECO:0000256" key="5">
    <source>
        <dbReference type="ARBA" id="ARBA00022801"/>
    </source>
</evidence>
<dbReference type="Pfam" id="PF00271">
    <property type="entry name" value="Helicase_C"/>
    <property type="match status" value="1"/>
</dbReference>
<dbReference type="EMBL" id="JABAYA010000021">
    <property type="protein sequence ID" value="KAF7729901.1"/>
    <property type="molecule type" value="Genomic_DNA"/>
</dbReference>
<evidence type="ECO:0000313" key="15">
    <source>
        <dbReference type="Proteomes" id="UP000605846"/>
    </source>
</evidence>
<dbReference type="InterPro" id="IPR027417">
    <property type="entry name" value="P-loop_NTPase"/>
</dbReference>
<dbReference type="Proteomes" id="UP000605846">
    <property type="component" value="Unassembled WGS sequence"/>
</dbReference>
<dbReference type="InterPro" id="IPR001841">
    <property type="entry name" value="Znf_RING"/>
</dbReference>
<dbReference type="AlphaFoldDB" id="A0A8H7BXT9"/>
<accession>A0A8H7BXT9</accession>
<evidence type="ECO:0000256" key="10">
    <source>
        <dbReference type="SAM" id="MobiDB-lite"/>
    </source>
</evidence>
<evidence type="ECO:0000256" key="8">
    <source>
        <dbReference type="ARBA" id="ARBA00022840"/>
    </source>
</evidence>
<dbReference type="PROSITE" id="PS51192">
    <property type="entry name" value="HELICASE_ATP_BIND_1"/>
    <property type="match status" value="1"/>
</dbReference>
<feature type="domain" description="Helicase ATP-binding" evidence="12">
    <location>
        <begin position="432"/>
        <end position="620"/>
    </location>
</feature>
<sequence length="1047" mass="118677">MYSGLPEDSFLASVDLAHNGSDESDIDCTLDLTATAQTEGFENETEQTPNPSMATTQSPSTEEQDAISFLTEGTLSPNTLRALGIDIEEIRAQKRIEEEIERTTKKDLMYARELQEQLDREAQSAREARNENTDASSHEIRPNPNGFTSADPLPSTHNQWLAHNNNQPMHTQQPLPVHQCTQWGPHIPNQQIVYNQFPNVAGSKQPYTVFSPFEVHDRPYKRLKQDDAHVAASSSSLPKNNGKQPAMIDLDEYDDIVDLTQENEIDSGIAGPFVPPFSSVHSMMQDPLLKGGLARSFGFNNMKAPMPTWNEKMKWKNYGYYGEEDDEDEDDEDDYDGYDEDPLSSIMGLIHQSQARYRTLFNSRTISYYAPGGSCMSSQRSVDPQQAEKELRELLENITHDIPSPEDRTGTPDGLAVALLEHQKIGLQWLLKMEQSSNKGGILADDMGLGKTVQAMALIVDRKCQDATDLSSIIPKRGRGKRPEEKIKTKATLVVCPIALMGQWQREILDKTSPKLKVCVHHGQGRATEEHTLAPYDVIITSYSMVANDLVEEEAKRGPLSRLEFHRVILDEAHIIKNKRTRMAEACCRLQADHRWCLTATPIQNKIDELYSLIKFLKIRPYCEWEEFRDEIAKPMKNGAYEQALKKVQILLKAIALRRSKKAKIDGKPILSLPERNVHFTHVDFTEDERQFYDYVDAKAQARFNKYVNAGTVMKNYSSVLVLLLRLRQACLHPSLTIQEHSSDESNEEEQKEVAEHMPATVVSRLLEGSSDFSQIECPICMDMADEAQIIAQCGHILCRECLYNYLNTNDGNNKRCPQCRCDLQRDKVVGVETFLKVHAPELYKEIEDQTKSENQEALAKVQEFISSTKIDKMLEILDETRRTTNGKEKTVVFSQFTSFLDLIERPLKNAGHKFIRYDGSLSIRKRDALLQEFYSDPSVTVLLVSTKCGSLGLNLTVANRVILMDIWWNPALENQAIDRVHRIGQTKNVEVHRIFVNDTVEDRILELQKKKQDLCDGALGEGSGQKLGRLGLQEMLYLFRGGTYQG</sequence>
<organism evidence="14 15">
    <name type="scientific">Apophysomyces ossiformis</name>
    <dbReference type="NCBI Taxonomy" id="679940"/>
    <lineage>
        <taxon>Eukaryota</taxon>
        <taxon>Fungi</taxon>
        <taxon>Fungi incertae sedis</taxon>
        <taxon>Mucoromycota</taxon>
        <taxon>Mucoromycotina</taxon>
        <taxon>Mucoromycetes</taxon>
        <taxon>Mucorales</taxon>
        <taxon>Mucorineae</taxon>
        <taxon>Mucoraceae</taxon>
        <taxon>Apophysomyces</taxon>
    </lineage>
</organism>
<dbReference type="GO" id="GO:0016787">
    <property type="term" value="F:hydrolase activity"/>
    <property type="evidence" value="ECO:0007669"/>
    <property type="project" value="UniProtKB-KW"/>
</dbReference>
<dbReference type="OrthoDB" id="448448at2759"/>
<keyword evidence="6" id="KW-0347">Helicase</keyword>
<protein>
    <submittedName>
        <fullName evidence="14">Uncharacterized protein</fullName>
    </submittedName>
</protein>
<feature type="domain" description="RING-type" evidence="11">
    <location>
        <begin position="778"/>
        <end position="821"/>
    </location>
</feature>
<feature type="region of interest" description="Disordered" evidence="10">
    <location>
        <begin position="40"/>
        <end position="64"/>
    </location>
</feature>
<evidence type="ECO:0000256" key="9">
    <source>
        <dbReference type="PROSITE-ProRule" id="PRU00175"/>
    </source>
</evidence>
<dbReference type="GO" id="GO:0005634">
    <property type="term" value="C:nucleus"/>
    <property type="evidence" value="ECO:0007669"/>
    <property type="project" value="TreeGrafter"/>
</dbReference>
<dbReference type="Gene3D" id="3.40.50.10810">
    <property type="entry name" value="Tandem AAA-ATPase domain"/>
    <property type="match status" value="1"/>
</dbReference>
<dbReference type="InterPro" id="IPR050628">
    <property type="entry name" value="SNF2_RAD54_helicase_TF"/>
</dbReference>
<reference evidence="14" key="1">
    <citation type="submission" date="2020-01" db="EMBL/GenBank/DDBJ databases">
        <title>Genome Sequencing of Three Apophysomyces-Like Fungal Strains Confirms a Novel Fungal Genus in the Mucoromycota with divergent Burkholderia-like Endosymbiotic Bacteria.</title>
        <authorList>
            <person name="Stajich J.E."/>
            <person name="Macias A.M."/>
            <person name="Carter-House D."/>
            <person name="Lovett B."/>
            <person name="Kasson L.R."/>
            <person name="Berry K."/>
            <person name="Grigoriev I."/>
            <person name="Chang Y."/>
            <person name="Spatafora J."/>
            <person name="Kasson M.T."/>
        </authorList>
    </citation>
    <scope>NUCLEOTIDE SEQUENCE</scope>
    <source>
        <strain evidence="14">NRRL A-21654</strain>
    </source>
</reference>
<keyword evidence="3" id="KW-0547">Nucleotide-binding</keyword>
<dbReference type="GO" id="GO:0008270">
    <property type="term" value="F:zinc ion binding"/>
    <property type="evidence" value="ECO:0007669"/>
    <property type="project" value="UniProtKB-KW"/>
</dbReference>
<comment type="caution">
    <text evidence="14">The sequence shown here is derived from an EMBL/GenBank/DDBJ whole genome shotgun (WGS) entry which is preliminary data.</text>
</comment>
<keyword evidence="7" id="KW-0862">Zinc</keyword>
<dbReference type="Pfam" id="PF13923">
    <property type="entry name" value="zf-C3HC4_2"/>
    <property type="match status" value="1"/>
</dbReference>
<keyword evidence="5" id="KW-0378">Hydrolase</keyword>
<dbReference type="SMART" id="SM00487">
    <property type="entry name" value="DEXDc"/>
    <property type="match status" value="1"/>
</dbReference>
<evidence type="ECO:0000256" key="3">
    <source>
        <dbReference type="ARBA" id="ARBA00022741"/>
    </source>
</evidence>
<dbReference type="PANTHER" id="PTHR45626">
    <property type="entry name" value="TRANSCRIPTION TERMINATION FACTOR 2-RELATED"/>
    <property type="match status" value="1"/>
</dbReference>
<keyword evidence="15" id="KW-1185">Reference proteome</keyword>
<feature type="compositionally biased region" description="Polar residues" evidence="10">
    <location>
        <begin position="40"/>
        <end position="61"/>
    </location>
</feature>
<dbReference type="SMART" id="SM00184">
    <property type="entry name" value="RING"/>
    <property type="match status" value="1"/>
</dbReference>
<dbReference type="PROSITE" id="PS50089">
    <property type="entry name" value="ZF_RING_2"/>
    <property type="match status" value="1"/>
</dbReference>
<dbReference type="PROSITE" id="PS00518">
    <property type="entry name" value="ZF_RING_1"/>
    <property type="match status" value="1"/>
</dbReference>
<evidence type="ECO:0000256" key="2">
    <source>
        <dbReference type="ARBA" id="ARBA00022723"/>
    </source>
</evidence>
<dbReference type="InterPro" id="IPR013083">
    <property type="entry name" value="Znf_RING/FYVE/PHD"/>
</dbReference>
<dbReference type="GO" id="GO:0004386">
    <property type="term" value="F:helicase activity"/>
    <property type="evidence" value="ECO:0007669"/>
    <property type="project" value="UniProtKB-KW"/>
</dbReference>
<dbReference type="CDD" id="cd18793">
    <property type="entry name" value="SF2_C_SNF"/>
    <property type="match status" value="1"/>
</dbReference>